<dbReference type="PANTHER" id="PTHR31042">
    <property type="entry name" value="CORE-2/I-BRANCHING BETA-1,6-N-ACETYLGLUCOSAMINYLTRANSFERASE FAMILY PROTEIN-RELATED"/>
    <property type="match status" value="1"/>
</dbReference>
<feature type="region of interest" description="Disordered" evidence="6">
    <location>
        <begin position="64"/>
        <end position="91"/>
    </location>
</feature>
<evidence type="ECO:0000313" key="8">
    <source>
        <dbReference type="EMBL" id="KAJ8540523.1"/>
    </source>
</evidence>
<keyword evidence="4 7" id="KW-0472">Membrane</keyword>
<evidence type="ECO:0000256" key="5">
    <source>
        <dbReference type="ARBA" id="ARBA00023180"/>
    </source>
</evidence>
<keyword evidence="2" id="KW-0328">Glycosyltransferase</keyword>
<keyword evidence="3" id="KW-0808">Transferase</keyword>
<evidence type="ECO:0000256" key="7">
    <source>
        <dbReference type="SAM" id="Phobius"/>
    </source>
</evidence>
<gene>
    <name evidence="8" type="ORF">K7X08_032510</name>
</gene>
<evidence type="ECO:0000256" key="1">
    <source>
        <dbReference type="ARBA" id="ARBA00004606"/>
    </source>
</evidence>
<evidence type="ECO:0008006" key="10">
    <source>
        <dbReference type="Google" id="ProtNLM"/>
    </source>
</evidence>
<feature type="transmembrane region" description="Helical" evidence="7">
    <location>
        <begin position="21"/>
        <end position="46"/>
    </location>
</feature>
<evidence type="ECO:0000256" key="2">
    <source>
        <dbReference type="ARBA" id="ARBA00022676"/>
    </source>
</evidence>
<dbReference type="EMBL" id="JAJAGQ010000016">
    <property type="protein sequence ID" value="KAJ8540523.1"/>
    <property type="molecule type" value="Genomic_DNA"/>
</dbReference>
<evidence type="ECO:0000256" key="4">
    <source>
        <dbReference type="ARBA" id="ARBA00023136"/>
    </source>
</evidence>
<dbReference type="PANTHER" id="PTHR31042:SF71">
    <property type="entry name" value="CORE-2_I-BRANCHING BETA-1,6-N-ACETYLGLUCOSAMINYLTRANSFERASE FAMILY PROTEIN"/>
    <property type="match status" value="1"/>
</dbReference>
<keyword evidence="9" id="KW-1185">Reference proteome</keyword>
<comment type="caution">
    <text evidence="8">The sequence shown here is derived from an EMBL/GenBank/DDBJ whole genome shotgun (WGS) entry which is preliminary data.</text>
</comment>
<keyword evidence="5" id="KW-0325">Glycoprotein</keyword>
<dbReference type="InterPro" id="IPR003406">
    <property type="entry name" value="Glyco_trans_14"/>
</dbReference>
<accession>A0A9Q1LR15</accession>
<sequence length="426" mass="49913">MKHETQHNQIISAKLFNSQRYIHSLIVYFLFFGSGLVIGISLSFYLKDVPITLKKKLFSVQPSPPLIVPPKSRPPPSPPLNLPLHQQQQQQRVPVNNNDRRINNINNERKRGDGRIGLTDYIKPPEAMHDMKDEELIWRASMVPKVRKFPFNRTPKVAFMFLARGSLPLAPLWERFFKGHEGRYSIYIHSQPSFKGDAPEEGSIFHGRRVPSKRVDWGEFSMVDAERRLLANALLDMANERFVLLSEACIPLYNFTTTYTYIMNSTKTFVESYDEWSPVGRGRYNSQMTPWVTIEQWRKGSQWFELDREIAVDVITDQKYFNLFKEFCRPACYSDEHYLPTFVTMRYWWKNGNRTLTWVDWTKGGPHPTKFARAEVTKELLHQMRSGIQCEYNGEPTNMCYLFARKFLPSTLDRLLKFAPKVMMFG</sequence>
<dbReference type="OrthoDB" id="191334at2759"/>
<feature type="compositionally biased region" description="Pro residues" evidence="6">
    <location>
        <begin position="64"/>
        <end position="81"/>
    </location>
</feature>
<proteinExistence type="predicted"/>
<protein>
    <recommendedName>
        <fullName evidence="10">Core-2/I-branching beta-1,6-N-acetylglucosaminyltransferase family protein</fullName>
    </recommendedName>
</protein>
<evidence type="ECO:0000256" key="3">
    <source>
        <dbReference type="ARBA" id="ARBA00022679"/>
    </source>
</evidence>
<name>A0A9Q1LR15_9SOLA</name>
<evidence type="ECO:0000313" key="9">
    <source>
        <dbReference type="Proteomes" id="UP001152561"/>
    </source>
</evidence>
<dbReference type="Proteomes" id="UP001152561">
    <property type="component" value="Unassembled WGS sequence"/>
</dbReference>
<dbReference type="InterPro" id="IPR044174">
    <property type="entry name" value="BC10-like"/>
</dbReference>
<comment type="subcellular location">
    <subcellularLocation>
        <location evidence="1">Membrane</location>
        <topology evidence="1">Single-pass type II membrane protein</topology>
    </subcellularLocation>
</comment>
<dbReference type="AlphaFoldDB" id="A0A9Q1LR15"/>
<reference evidence="9" key="1">
    <citation type="journal article" date="2023" name="Proc. Natl. Acad. Sci. U.S.A.">
        <title>Genomic and structural basis for evolution of tropane alkaloid biosynthesis.</title>
        <authorList>
            <person name="Wanga Y.-J."/>
            <person name="Taina T."/>
            <person name="Yua J.-Y."/>
            <person name="Lia J."/>
            <person name="Xua B."/>
            <person name="Chenc J."/>
            <person name="D'Auriad J.C."/>
            <person name="Huanga J.-P."/>
            <person name="Huanga S.-X."/>
        </authorList>
    </citation>
    <scope>NUCLEOTIDE SEQUENCE [LARGE SCALE GENOMIC DNA]</scope>
    <source>
        <strain evidence="9">cv. KIB-2019</strain>
    </source>
</reference>
<feature type="compositionally biased region" description="Low complexity" evidence="6">
    <location>
        <begin position="82"/>
        <end position="91"/>
    </location>
</feature>
<organism evidence="8 9">
    <name type="scientific">Anisodus acutangulus</name>
    <dbReference type="NCBI Taxonomy" id="402998"/>
    <lineage>
        <taxon>Eukaryota</taxon>
        <taxon>Viridiplantae</taxon>
        <taxon>Streptophyta</taxon>
        <taxon>Embryophyta</taxon>
        <taxon>Tracheophyta</taxon>
        <taxon>Spermatophyta</taxon>
        <taxon>Magnoliopsida</taxon>
        <taxon>eudicotyledons</taxon>
        <taxon>Gunneridae</taxon>
        <taxon>Pentapetalae</taxon>
        <taxon>asterids</taxon>
        <taxon>lamiids</taxon>
        <taxon>Solanales</taxon>
        <taxon>Solanaceae</taxon>
        <taxon>Solanoideae</taxon>
        <taxon>Hyoscyameae</taxon>
        <taxon>Anisodus</taxon>
    </lineage>
</organism>
<dbReference type="GO" id="GO:0016757">
    <property type="term" value="F:glycosyltransferase activity"/>
    <property type="evidence" value="ECO:0007669"/>
    <property type="project" value="UniProtKB-KW"/>
</dbReference>
<keyword evidence="7" id="KW-0812">Transmembrane</keyword>
<evidence type="ECO:0000256" key="6">
    <source>
        <dbReference type="SAM" id="MobiDB-lite"/>
    </source>
</evidence>
<keyword evidence="7" id="KW-1133">Transmembrane helix</keyword>
<dbReference type="Pfam" id="PF02485">
    <property type="entry name" value="Branch"/>
    <property type="match status" value="1"/>
</dbReference>
<dbReference type="GO" id="GO:0016020">
    <property type="term" value="C:membrane"/>
    <property type="evidence" value="ECO:0007669"/>
    <property type="project" value="UniProtKB-SubCell"/>
</dbReference>